<dbReference type="Pfam" id="PF00156">
    <property type="entry name" value="Pribosyltran"/>
    <property type="match status" value="1"/>
</dbReference>
<sequence length="223" mass="24624">MHSVSSFRNFRSSHIGKGILGKNRSHLLHRTGARRATVVSNQHKDISVILFSEKVVKERTLEMGRELAADFAEKQPLIIGTLNGAFVFMADLVRAIDPLPDGLQMDFLRASSYIGASTTGEEAVSLGLVSKVPISGRHILLVEDIIDTGKTLQELCARLKSQGAASVSTVTLLDKSARRQVDLQPDYKGFECPDEFVVGYGLDYNEHYRSLPYIGVLRPECYS</sequence>
<comment type="catalytic activity">
    <reaction evidence="13">
        <text>IMP + diphosphate = hypoxanthine + 5-phospho-alpha-D-ribose 1-diphosphate</text>
        <dbReference type="Rhea" id="RHEA:17973"/>
        <dbReference type="ChEBI" id="CHEBI:17368"/>
        <dbReference type="ChEBI" id="CHEBI:33019"/>
        <dbReference type="ChEBI" id="CHEBI:58017"/>
        <dbReference type="ChEBI" id="CHEBI:58053"/>
        <dbReference type="EC" id="2.4.2.8"/>
    </reaction>
</comment>
<protein>
    <recommendedName>
        <fullName evidence="5 13">Hypoxanthine phosphoribosyltransferase</fullName>
        <ecNumber evidence="5 13">2.4.2.8</ecNumber>
    </recommendedName>
</protein>
<comment type="pathway">
    <text evidence="3 13">Purine metabolism; IMP biosynthesis via salvage pathway; IMP from hypoxanthine: step 1/1.</text>
</comment>
<dbReference type="PANTHER" id="PTHR43340">
    <property type="entry name" value="HYPOXANTHINE-GUANINE PHOSPHORIBOSYLTRANSFERASE"/>
    <property type="match status" value="1"/>
</dbReference>
<dbReference type="InterPro" id="IPR029057">
    <property type="entry name" value="PRTase-like"/>
</dbReference>
<proteinExistence type="inferred from homology"/>
<keyword evidence="12 13" id="KW-0460">Magnesium</keyword>
<dbReference type="GO" id="GO:0032264">
    <property type="term" value="P:IMP salvage"/>
    <property type="evidence" value="ECO:0007669"/>
    <property type="project" value="UniProtKB-UniPathway"/>
</dbReference>
<dbReference type="InterPro" id="IPR050408">
    <property type="entry name" value="HGPRT"/>
</dbReference>
<dbReference type="CDD" id="cd06223">
    <property type="entry name" value="PRTases_typeI"/>
    <property type="match status" value="1"/>
</dbReference>
<evidence type="ECO:0000256" key="5">
    <source>
        <dbReference type="ARBA" id="ARBA00011895"/>
    </source>
</evidence>
<keyword evidence="8 13" id="KW-0808">Transferase</keyword>
<gene>
    <name evidence="15" type="ORF">COCSUDRAFT_83468</name>
</gene>
<dbReference type="GO" id="GO:0032263">
    <property type="term" value="P:GMP salvage"/>
    <property type="evidence" value="ECO:0007669"/>
    <property type="project" value="TreeGrafter"/>
</dbReference>
<evidence type="ECO:0000259" key="14">
    <source>
        <dbReference type="Pfam" id="PF00156"/>
    </source>
</evidence>
<dbReference type="GO" id="GO:0004422">
    <property type="term" value="F:hypoxanthine phosphoribosyltransferase activity"/>
    <property type="evidence" value="ECO:0007669"/>
    <property type="project" value="InterPro"/>
</dbReference>
<dbReference type="GO" id="GO:0046100">
    <property type="term" value="P:hypoxanthine metabolic process"/>
    <property type="evidence" value="ECO:0007669"/>
    <property type="project" value="TreeGrafter"/>
</dbReference>
<comment type="similarity">
    <text evidence="4 13">Belongs to the purine/pyrimidine phosphoribosyltransferase family.</text>
</comment>
<evidence type="ECO:0000256" key="6">
    <source>
        <dbReference type="ARBA" id="ARBA00022490"/>
    </source>
</evidence>
<keyword evidence="16" id="KW-1185">Reference proteome</keyword>
<evidence type="ECO:0000256" key="8">
    <source>
        <dbReference type="ARBA" id="ARBA00022679"/>
    </source>
</evidence>
<dbReference type="GO" id="GO:0005829">
    <property type="term" value="C:cytosol"/>
    <property type="evidence" value="ECO:0007669"/>
    <property type="project" value="TreeGrafter"/>
</dbReference>
<dbReference type="eggNOG" id="KOG3367">
    <property type="taxonomic scope" value="Eukaryota"/>
</dbReference>
<name>I0YVU2_COCSC</name>
<dbReference type="PANTHER" id="PTHR43340:SF1">
    <property type="entry name" value="HYPOXANTHINE PHOSPHORIBOSYLTRANSFERASE"/>
    <property type="match status" value="1"/>
</dbReference>
<dbReference type="GO" id="GO:0006166">
    <property type="term" value="P:purine ribonucleoside salvage"/>
    <property type="evidence" value="ECO:0007669"/>
    <property type="project" value="UniProtKB-KW"/>
</dbReference>
<dbReference type="GO" id="GO:0000287">
    <property type="term" value="F:magnesium ion binding"/>
    <property type="evidence" value="ECO:0007669"/>
    <property type="project" value="TreeGrafter"/>
</dbReference>
<dbReference type="UniPathway" id="UPA00591">
    <property type="reaction ID" value="UER00648"/>
</dbReference>
<dbReference type="FunFam" id="3.40.50.2020:FF:000006">
    <property type="entry name" value="Hypoxanthine phosphoribosyltransferase"/>
    <property type="match status" value="1"/>
</dbReference>
<evidence type="ECO:0000256" key="12">
    <source>
        <dbReference type="ARBA" id="ARBA00022842"/>
    </source>
</evidence>
<dbReference type="GO" id="GO:0006178">
    <property type="term" value="P:guanine salvage"/>
    <property type="evidence" value="ECO:0007669"/>
    <property type="project" value="TreeGrafter"/>
</dbReference>
<accession>I0YVU2</accession>
<dbReference type="STRING" id="574566.I0YVU2"/>
<evidence type="ECO:0000256" key="1">
    <source>
        <dbReference type="ARBA" id="ARBA00001946"/>
    </source>
</evidence>
<reference evidence="15 16" key="1">
    <citation type="journal article" date="2012" name="Genome Biol.">
        <title>The genome of the polar eukaryotic microalga coccomyxa subellipsoidea reveals traits of cold adaptation.</title>
        <authorList>
            <person name="Blanc G."/>
            <person name="Agarkova I."/>
            <person name="Grimwood J."/>
            <person name="Kuo A."/>
            <person name="Brueggeman A."/>
            <person name="Dunigan D."/>
            <person name="Gurnon J."/>
            <person name="Ladunga I."/>
            <person name="Lindquist E."/>
            <person name="Lucas S."/>
            <person name="Pangilinan J."/>
            <person name="Proschold T."/>
            <person name="Salamov A."/>
            <person name="Schmutz J."/>
            <person name="Weeks D."/>
            <person name="Yamada T."/>
            <person name="Claverie J.M."/>
            <person name="Grigoriev I."/>
            <person name="Van Etten J."/>
            <person name="Lomsadze A."/>
            <person name="Borodovsky M."/>
        </authorList>
    </citation>
    <scope>NUCLEOTIDE SEQUENCE [LARGE SCALE GENOMIC DNA]</scope>
    <source>
        <strain evidence="15 16">C-169</strain>
    </source>
</reference>
<dbReference type="EMBL" id="AGSI01000010">
    <property type="protein sequence ID" value="EIE22511.1"/>
    <property type="molecule type" value="Genomic_DNA"/>
</dbReference>
<dbReference type="OrthoDB" id="9449045at2759"/>
<keyword evidence="6 13" id="KW-0963">Cytoplasm</keyword>
<evidence type="ECO:0000313" key="16">
    <source>
        <dbReference type="Proteomes" id="UP000007264"/>
    </source>
</evidence>
<keyword evidence="9 13" id="KW-0479">Metal-binding</keyword>
<evidence type="ECO:0000313" key="15">
    <source>
        <dbReference type="EMBL" id="EIE22511.1"/>
    </source>
</evidence>
<evidence type="ECO:0000256" key="13">
    <source>
        <dbReference type="RuleBase" id="RU364099"/>
    </source>
</evidence>
<evidence type="ECO:0000256" key="2">
    <source>
        <dbReference type="ARBA" id="ARBA00004496"/>
    </source>
</evidence>
<dbReference type="KEGG" id="csl:COCSUDRAFT_83468"/>
<feature type="domain" description="Phosphoribosyltransferase" evidence="14">
    <location>
        <begin position="69"/>
        <end position="204"/>
    </location>
</feature>
<dbReference type="InterPro" id="IPR005904">
    <property type="entry name" value="Hxn_phspho_trans"/>
</dbReference>
<evidence type="ECO:0000256" key="11">
    <source>
        <dbReference type="ARBA" id="ARBA00022741"/>
    </source>
</evidence>
<dbReference type="SUPFAM" id="SSF53271">
    <property type="entry name" value="PRTase-like"/>
    <property type="match status" value="1"/>
</dbReference>
<evidence type="ECO:0000256" key="9">
    <source>
        <dbReference type="ARBA" id="ARBA00022723"/>
    </source>
</evidence>
<dbReference type="Gene3D" id="3.40.50.2020">
    <property type="match status" value="1"/>
</dbReference>
<evidence type="ECO:0000256" key="3">
    <source>
        <dbReference type="ARBA" id="ARBA00004669"/>
    </source>
</evidence>
<organism evidence="15 16">
    <name type="scientific">Coccomyxa subellipsoidea (strain C-169)</name>
    <name type="common">Green microalga</name>
    <dbReference type="NCBI Taxonomy" id="574566"/>
    <lineage>
        <taxon>Eukaryota</taxon>
        <taxon>Viridiplantae</taxon>
        <taxon>Chlorophyta</taxon>
        <taxon>core chlorophytes</taxon>
        <taxon>Trebouxiophyceae</taxon>
        <taxon>Trebouxiophyceae incertae sedis</taxon>
        <taxon>Coccomyxaceae</taxon>
        <taxon>Coccomyxa</taxon>
        <taxon>Coccomyxa subellipsoidea</taxon>
    </lineage>
</organism>
<comment type="subcellular location">
    <subcellularLocation>
        <location evidence="2 13">Cytoplasm</location>
    </subcellularLocation>
</comment>
<dbReference type="RefSeq" id="XP_005647055.1">
    <property type="nucleotide sequence ID" value="XM_005646998.1"/>
</dbReference>
<evidence type="ECO:0000256" key="10">
    <source>
        <dbReference type="ARBA" id="ARBA00022726"/>
    </source>
</evidence>
<keyword evidence="10 13" id="KW-0660">Purine salvage</keyword>
<dbReference type="EC" id="2.4.2.8" evidence="5 13"/>
<dbReference type="AlphaFoldDB" id="I0YVU2"/>
<keyword evidence="7 13" id="KW-0328">Glycosyltransferase</keyword>
<evidence type="ECO:0000256" key="4">
    <source>
        <dbReference type="ARBA" id="ARBA00008391"/>
    </source>
</evidence>
<dbReference type="GO" id="GO:0000166">
    <property type="term" value="F:nucleotide binding"/>
    <property type="evidence" value="ECO:0007669"/>
    <property type="project" value="UniProtKB-KW"/>
</dbReference>
<comment type="caution">
    <text evidence="15">The sequence shown here is derived from an EMBL/GenBank/DDBJ whole genome shotgun (WGS) entry which is preliminary data.</text>
</comment>
<comment type="cofactor">
    <cofactor evidence="1 13">
        <name>Mg(2+)</name>
        <dbReference type="ChEBI" id="CHEBI:18420"/>
    </cofactor>
</comment>
<dbReference type="GeneID" id="17040235"/>
<dbReference type="NCBIfam" id="TIGR01203">
    <property type="entry name" value="HGPRTase"/>
    <property type="match status" value="1"/>
</dbReference>
<keyword evidence="11 13" id="KW-0547">Nucleotide-binding</keyword>
<dbReference type="Proteomes" id="UP000007264">
    <property type="component" value="Unassembled WGS sequence"/>
</dbReference>
<dbReference type="InterPro" id="IPR000836">
    <property type="entry name" value="PRTase_dom"/>
</dbReference>
<evidence type="ECO:0000256" key="7">
    <source>
        <dbReference type="ARBA" id="ARBA00022676"/>
    </source>
</evidence>